<protein>
    <submittedName>
        <fullName evidence="1">Uncharacterized protein</fullName>
    </submittedName>
</protein>
<dbReference type="EMBL" id="SRLO01001231">
    <property type="protein sequence ID" value="TNN39960.1"/>
    <property type="molecule type" value="Genomic_DNA"/>
</dbReference>
<organism evidence="1 2">
    <name type="scientific">Liparis tanakae</name>
    <name type="common">Tanaka's snailfish</name>
    <dbReference type="NCBI Taxonomy" id="230148"/>
    <lineage>
        <taxon>Eukaryota</taxon>
        <taxon>Metazoa</taxon>
        <taxon>Chordata</taxon>
        <taxon>Craniata</taxon>
        <taxon>Vertebrata</taxon>
        <taxon>Euteleostomi</taxon>
        <taxon>Actinopterygii</taxon>
        <taxon>Neopterygii</taxon>
        <taxon>Teleostei</taxon>
        <taxon>Neoteleostei</taxon>
        <taxon>Acanthomorphata</taxon>
        <taxon>Eupercaria</taxon>
        <taxon>Perciformes</taxon>
        <taxon>Cottioidei</taxon>
        <taxon>Cottales</taxon>
        <taxon>Liparidae</taxon>
        <taxon>Liparis</taxon>
    </lineage>
</organism>
<name>A0A4Z2FGC9_9TELE</name>
<reference evidence="1 2" key="1">
    <citation type="submission" date="2019-03" db="EMBL/GenBank/DDBJ databases">
        <title>First draft genome of Liparis tanakae, snailfish: a comprehensive survey of snailfish specific genes.</title>
        <authorList>
            <person name="Kim W."/>
            <person name="Song I."/>
            <person name="Jeong J.-H."/>
            <person name="Kim D."/>
            <person name="Kim S."/>
            <person name="Ryu S."/>
            <person name="Song J.Y."/>
            <person name="Lee S.K."/>
        </authorList>
    </citation>
    <scope>NUCLEOTIDE SEQUENCE [LARGE SCALE GENOMIC DNA]</scope>
    <source>
        <tissue evidence="1">Muscle</tissue>
    </source>
</reference>
<evidence type="ECO:0000313" key="2">
    <source>
        <dbReference type="Proteomes" id="UP000314294"/>
    </source>
</evidence>
<comment type="caution">
    <text evidence="1">The sequence shown here is derived from an EMBL/GenBank/DDBJ whole genome shotgun (WGS) entry which is preliminary data.</text>
</comment>
<dbReference type="AlphaFoldDB" id="A0A4Z2FGC9"/>
<evidence type="ECO:0000313" key="1">
    <source>
        <dbReference type="EMBL" id="TNN39960.1"/>
    </source>
</evidence>
<gene>
    <name evidence="1" type="ORF">EYF80_049877</name>
</gene>
<accession>A0A4Z2FGC9</accession>
<proteinExistence type="predicted"/>
<dbReference type="Proteomes" id="UP000314294">
    <property type="component" value="Unassembled WGS sequence"/>
</dbReference>
<sequence length="278" mass="29829">MCDVPSPPEASVSPPGLKRTTLTALVCRAKLERNSTTAFPSGPLTTRHSCINIRGGRMAYGSSFHDPRSCLFAVHLLRPPHALRVREDLFQDLIDYVALIIHLAEVQSRHEGGEKAPDVAQPERFTFGGQICLFLLQTVQLTVNLQCDIIDVLLLTLGSTGRGLSRGELLDLLLKGVPLHGRGLHQIQELVLLVLDLGGTGVATRRVRLLAGIRTGGSRMMHPSVLQGLVPSSVSAVHTPVGGGCALPCSRLLFGWKNPVLLLLLHFGPVRLGGAAGH</sequence>
<keyword evidence="2" id="KW-1185">Reference proteome</keyword>